<dbReference type="PANTHER" id="PTHR47331">
    <property type="entry name" value="PHD-TYPE DOMAIN-CONTAINING PROTEIN"/>
    <property type="match status" value="1"/>
</dbReference>
<proteinExistence type="predicted"/>
<evidence type="ECO:0000313" key="1">
    <source>
        <dbReference type="EMBL" id="CAI6377189.1"/>
    </source>
</evidence>
<organism evidence="1 2">
    <name type="scientific">Macrosiphum euphorbiae</name>
    <name type="common">potato aphid</name>
    <dbReference type="NCBI Taxonomy" id="13131"/>
    <lineage>
        <taxon>Eukaryota</taxon>
        <taxon>Metazoa</taxon>
        <taxon>Ecdysozoa</taxon>
        <taxon>Arthropoda</taxon>
        <taxon>Hexapoda</taxon>
        <taxon>Insecta</taxon>
        <taxon>Pterygota</taxon>
        <taxon>Neoptera</taxon>
        <taxon>Paraneoptera</taxon>
        <taxon>Hemiptera</taxon>
        <taxon>Sternorrhyncha</taxon>
        <taxon>Aphidomorpha</taxon>
        <taxon>Aphidoidea</taxon>
        <taxon>Aphididae</taxon>
        <taxon>Macrosiphini</taxon>
        <taxon>Macrosiphum</taxon>
    </lineage>
</organism>
<gene>
    <name evidence="1" type="ORF">MEUPH1_LOCUS30483</name>
</gene>
<reference evidence="1 2" key="1">
    <citation type="submission" date="2023-01" db="EMBL/GenBank/DDBJ databases">
        <authorList>
            <person name="Whitehead M."/>
        </authorList>
    </citation>
    <scope>NUCLEOTIDE SEQUENCE [LARGE SCALE GENOMIC DNA]</scope>
</reference>
<keyword evidence="2" id="KW-1185">Reference proteome</keyword>
<name>A0AAV0Y890_9HEMI</name>
<dbReference type="PANTHER" id="PTHR47331:SF1">
    <property type="entry name" value="GAG-LIKE PROTEIN"/>
    <property type="match status" value="1"/>
</dbReference>
<dbReference type="InterPro" id="IPR008042">
    <property type="entry name" value="Retrotrans_Pao"/>
</dbReference>
<dbReference type="Pfam" id="PF05380">
    <property type="entry name" value="Peptidase_A17"/>
    <property type="match status" value="1"/>
</dbReference>
<dbReference type="AlphaFoldDB" id="A0AAV0Y890"/>
<dbReference type="Proteomes" id="UP001160148">
    <property type="component" value="Unassembled WGS sequence"/>
</dbReference>
<comment type="caution">
    <text evidence="1">The sequence shown here is derived from an EMBL/GenBank/DDBJ whole genome shotgun (WGS) entry which is preliminary data.</text>
</comment>
<dbReference type="EMBL" id="CARXXK010001664">
    <property type="protein sequence ID" value="CAI6377189.1"/>
    <property type="molecule type" value="Genomic_DNA"/>
</dbReference>
<protein>
    <recommendedName>
        <fullName evidence="3">RNase H type-1 domain-containing protein</fullName>
    </recommendedName>
</protein>
<sequence length="256" mass="29441">MNGFCDASEQAYGACVYVRSRDASGKWHSRLLCAKTRVAPLKGATIPRLELNGALLLAELVNKVAESWMVSVHTFRLWTDSMIVLSWLNSQGVRLKTFVLNRVCQILELTDISQWHQVRTDRNPADIISRGITSSELIVAEEWWQGPKWMSTEEEKWSHPTAQLIEDDQIPEQRQLKIALVACDTINNLFNAYSNWNTLVRSVAWILRFIKYKKSKVIDSFKFLSVPELKNASLSIIKRVHEEAFHEDIVRINTNK</sequence>
<evidence type="ECO:0008006" key="3">
    <source>
        <dbReference type="Google" id="ProtNLM"/>
    </source>
</evidence>
<evidence type="ECO:0000313" key="2">
    <source>
        <dbReference type="Proteomes" id="UP001160148"/>
    </source>
</evidence>
<accession>A0AAV0Y890</accession>